<evidence type="ECO:0000313" key="1">
    <source>
        <dbReference type="Proteomes" id="UP000095283"/>
    </source>
</evidence>
<dbReference type="Proteomes" id="UP000095283">
    <property type="component" value="Unplaced"/>
</dbReference>
<sequence length="41" mass="5105">MHSVQKNWLMTGELWARTRGCRLEYFKNGIYTEMIDYRLHR</sequence>
<dbReference type="WBParaSite" id="Hba_16183">
    <property type="protein sequence ID" value="Hba_16183"/>
    <property type="gene ID" value="Hba_16183"/>
</dbReference>
<reference evidence="2" key="1">
    <citation type="submission" date="2016-11" db="UniProtKB">
        <authorList>
            <consortium name="WormBaseParasite"/>
        </authorList>
    </citation>
    <scope>IDENTIFICATION</scope>
</reference>
<name>A0A1I7XEV0_HETBA</name>
<dbReference type="AlphaFoldDB" id="A0A1I7XEV0"/>
<protein>
    <submittedName>
        <fullName evidence="2">Acetyltransferase</fullName>
    </submittedName>
</protein>
<evidence type="ECO:0000313" key="2">
    <source>
        <dbReference type="WBParaSite" id="Hba_16183"/>
    </source>
</evidence>
<organism evidence="1 2">
    <name type="scientific">Heterorhabditis bacteriophora</name>
    <name type="common">Entomopathogenic nematode worm</name>
    <dbReference type="NCBI Taxonomy" id="37862"/>
    <lineage>
        <taxon>Eukaryota</taxon>
        <taxon>Metazoa</taxon>
        <taxon>Ecdysozoa</taxon>
        <taxon>Nematoda</taxon>
        <taxon>Chromadorea</taxon>
        <taxon>Rhabditida</taxon>
        <taxon>Rhabditina</taxon>
        <taxon>Rhabditomorpha</taxon>
        <taxon>Strongyloidea</taxon>
        <taxon>Heterorhabditidae</taxon>
        <taxon>Heterorhabditis</taxon>
    </lineage>
</organism>
<keyword evidence="1" id="KW-1185">Reference proteome</keyword>
<proteinExistence type="predicted"/>
<accession>A0A1I7XEV0</accession>